<reference evidence="1" key="1">
    <citation type="journal article" date="2025" name="Int. J. Syst. Evol. Microbiol.">
        <title>Inconstantimicrobium mannanitabidum sp. nov., a novel member of the family Clostridiaceae isolated from anoxic soil under the treatment of reductive soil disinfestation.</title>
        <authorList>
            <person name="Ueki A."/>
            <person name="Tonouchi A."/>
            <person name="Honma S."/>
            <person name="Kaku N."/>
            <person name="Ueki K."/>
        </authorList>
    </citation>
    <scope>NUCLEOTIDE SEQUENCE</scope>
    <source>
        <strain evidence="1">TW13</strain>
    </source>
</reference>
<proteinExistence type="predicted"/>
<name>A0ACB5R7B0_9CLOT</name>
<dbReference type="Proteomes" id="UP001058074">
    <property type="component" value="Unassembled WGS sequence"/>
</dbReference>
<dbReference type="EMBL" id="BROD01000001">
    <property type="protein sequence ID" value="GKX64846.1"/>
    <property type="molecule type" value="Genomic_DNA"/>
</dbReference>
<keyword evidence="2" id="KW-1185">Reference proteome</keyword>
<evidence type="ECO:0000313" key="1">
    <source>
        <dbReference type="EMBL" id="GKX64846.1"/>
    </source>
</evidence>
<evidence type="ECO:0000313" key="2">
    <source>
        <dbReference type="Proteomes" id="UP001058074"/>
    </source>
</evidence>
<gene>
    <name evidence="1" type="ORF">rsdtw13_01040</name>
</gene>
<organism evidence="1 2">
    <name type="scientific">Inconstantimicrobium mannanitabidum</name>
    <dbReference type="NCBI Taxonomy" id="1604901"/>
    <lineage>
        <taxon>Bacteria</taxon>
        <taxon>Bacillati</taxon>
        <taxon>Bacillota</taxon>
        <taxon>Clostridia</taxon>
        <taxon>Eubacteriales</taxon>
        <taxon>Clostridiaceae</taxon>
        <taxon>Inconstantimicrobium</taxon>
    </lineage>
</organism>
<accession>A0ACB5R7B0</accession>
<protein>
    <submittedName>
        <fullName evidence="1">Uncharacterized protein</fullName>
    </submittedName>
</protein>
<comment type="caution">
    <text evidence="1">The sequence shown here is derived from an EMBL/GenBank/DDBJ whole genome shotgun (WGS) entry which is preliminary data.</text>
</comment>
<sequence>MLKNKVGKKISIIMIALLTCVIAGVNLVKVKADVANKPGFDVSISLSKTQAMKGEDVIVNGRITPKDFEIDIPKKEIVLVLDVSGSMQDNSKLYNLKLAAKKFIDKMKNQVNLKIGIVAYSSLATINPDGYNGTINTKSIDQYYTHEVPNYNSIGTNLLDASDNRLYDMVDGLVAQGGTNIGEGLRKAAYMLKQGDSTANKSLILMTDGMATFRTVNVSGSSWSGYKITPYLNLDNQNHYYSGDGNNDDLGYNTDYAVSVGNLIKPQINSVFSIGYGLGDSNSSSNRKLSRIHGAMGGDDSNFFATDSGAVDVVFQKIADKILSSYEVSNIKMELNFNQNFNLNVEGNTVDIPNVTYKIKSIDGGKIIYSASPVDFSFIIQGNTIGDNFTVFDKAIVKFPWNNFELTASVPTNTISIVDNAVPNIQANLTSDKRVEVVQNSTSPINITYSINPSDCSDYNNLAGRKNDVIIVVDTSAAMSNYKSGVENALWGKLVNDNDLRAKNIRYALITYSNDVNRCEMLPQSVSDQDLFIKNIISSTPSSDANSRNIGSAISKIKTLFGNQNTDYKNIIFITAGPLDSYADNQLTDIKDKGFNVFSVCMGGDNDKTLQALHNKLSNNQNYYFYGNSDNNEINNNIMPKIKDSIKSENNNEYIIQNSKLIFNTNGEFTLGKFYSGSDVLQYKVTGNSYEISLGDRIKYTANNSTFKAAPVQISFKATLNNNTQVGERSFAESTLSYNNLIGINISKIIDTPTVVVKSAITITHGVYGGIDPNTKTPVIDTTDRTFNKSATVPMAASFEFYKGTTVKLDLDTNVQMVGTPIIYKVNADGTLTKIGTMDSNNSSQIGDGLVQGDKVLVLYNIKLPEAEGAYTNSMKVEDVAQPATIKVGKDGLPDLF</sequence>